<proteinExistence type="inferred from homology"/>
<dbReference type="KEGG" id="mnm:MNVM_08680"/>
<comment type="similarity">
    <text evidence="1">Belongs to the mycobacterial PPE family.</text>
</comment>
<name>A0A7I7JIN9_9MYCO</name>
<organism evidence="4 5">
    <name type="scientific">Mycobacterium novum</name>
    <dbReference type="NCBI Taxonomy" id="2492438"/>
    <lineage>
        <taxon>Bacteria</taxon>
        <taxon>Bacillati</taxon>
        <taxon>Actinomycetota</taxon>
        <taxon>Actinomycetes</taxon>
        <taxon>Mycobacteriales</taxon>
        <taxon>Mycobacteriaceae</taxon>
        <taxon>Mycobacterium</taxon>
    </lineage>
</organism>
<dbReference type="Pfam" id="PF00823">
    <property type="entry name" value="PPE"/>
    <property type="match status" value="1"/>
</dbReference>
<dbReference type="Gene3D" id="1.20.1260.20">
    <property type="entry name" value="PPE superfamily"/>
    <property type="match status" value="1"/>
</dbReference>
<evidence type="ECO:0000256" key="1">
    <source>
        <dbReference type="ARBA" id="ARBA00010652"/>
    </source>
</evidence>
<feature type="region of interest" description="Disordered" evidence="2">
    <location>
        <begin position="334"/>
        <end position="383"/>
    </location>
</feature>
<keyword evidence="5" id="KW-1185">Reference proteome</keyword>
<dbReference type="AlphaFoldDB" id="A0A7I7JIN9"/>
<dbReference type="InterPro" id="IPR000030">
    <property type="entry name" value="PPE_dom"/>
</dbReference>
<feature type="compositionally biased region" description="Pro residues" evidence="2">
    <location>
        <begin position="480"/>
        <end position="513"/>
    </location>
</feature>
<feature type="compositionally biased region" description="Low complexity" evidence="2">
    <location>
        <begin position="275"/>
        <end position="285"/>
    </location>
</feature>
<reference evidence="4 5" key="1">
    <citation type="journal article" date="2019" name="Emerg. Microbes Infect.">
        <title>Comprehensive subspecies identification of 175 nontuberculous mycobacteria species based on 7547 genomic profiles.</title>
        <authorList>
            <person name="Matsumoto Y."/>
            <person name="Kinjo T."/>
            <person name="Motooka D."/>
            <person name="Nabeya D."/>
            <person name="Jung N."/>
            <person name="Uechi K."/>
            <person name="Horii T."/>
            <person name="Iida T."/>
            <person name="Fujita J."/>
            <person name="Nakamura S."/>
        </authorList>
    </citation>
    <scope>NUCLEOTIDE SEQUENCE [LARGE SCALE GENOMIC DNA]</scope>
    <source>
        <strain evidence="4 5">JCM 6391</strain>
    </source>
</reference>
<feature type="region of interest" description="Disordered" evidence="2">
    <location>
        <begin position="476"/>
        <end position="530"/>
    </location>
</feature>
<evidence type="ECO:0000256" key="2">
    <source>
        <dbReference type="SAM" id="MobiDB-lite"/>
    </source>
</evidence>
<feature type="compositionally biased region" description="Low complexity" evidence="2">
    <location>
        <begin position="351"/>
        <end position="360"/>
    </location>
</feature>
<protein>
    <recommendedName>
        <fullName evidence="3">PPE domain-containing protein</fullName>
    </recommendedName>
</protein>
<feature type="region of interest" description="Disordered" evidence="2">
    <location>
        <begin position="229"/>
        <end position="301"/>
    </location>
</feature>
<dbReference type="EMBL" id="AP022562">
    <property type="protein sequence ID" value="BBX11787.1"/>
    <property type="molecule type" value="Genomic_DNA"/>
</dbReference>
<evidence type="ECO:0000259" key="3">
    <source>
        <dbReference type="Pfam" id="PF00823"/>
    </source>
</evidence>
<evidence type="ECO:0000313" key="5">
    <source>
        <dbReference type="Proteomes" id="UP000466997"/>
    </source>
</evidence>
<dbReference type="Proteomes" id="UP000466997">
    <property type="component" value="Chromosome"/>
</dbReference>
<gene>
    <name evidence="4" type="ORF">MNVM_08680</name>
</gene>
<dbReference type="RefSeq" id="WP_193465837.1">
    <property type="nucleotide sequence ID" value="NZ_AP022562.1"/>
</dbReference>
<dbReference type="InterPro" id="IPR038332">
    <property type="entry name" value="PPE_sf"/>
</dbReference>
<dbReference type="SUPFAM" id="SSF140459">
    <property type="entry name" value="PE/PPE dimer-like"/>
    <property type="match status" value="1"/>
</dbReference>
<feature type="domain" description="PPE" evidence="3">
    <location>
        <begin position="5"/>
        <end position="170"/>
    </location>
</feature>
<evidence type="ECO:0000313" key="4">
    <source>
        <dbReference type="EMBL" id="BBX11787.1"/>
    </source>
</evidence>
<accession>A0A7I7JIN9</accession>
<sequence length="552" mass="56094">MVYSWSAQSPEANHTVLVSGPGSASTIAHAQALNAQAAQLQVLASSSKANAAGTYGSAWSGAGATSSQASLAGINTELLALAQWLQARAPMVTSAAQAYHRAVSAMVPTQQARANRVQEAADVEANPRVLGALTPRITELNLDYFGQMWPTNASAGSGYGAALNTATAALAAPPPPANAAISPEAPVRAAAAVSEAVGRTAAGAAMRGAYGAVQAAAAVTQGGAGVGRAMVPPPAPAPPTKSAEMRPPPTPSSPPVGMYQQPPSNAAVYGPPVSAGAQGAPAGMRPGPPGGPATGSAPATVTSYVRPSEPFAMPTPPGGYPGILSAAAVQPPPVVPPAPAQLQPMNPPVTSQPAVSEPASSPSPDPVEPSNADGGMGDVHGLSVHNSEDVHQRVDPLPPGRQPHVKVLMTPEQIRIFYENLTENATRVPGPPSYPGEWQVLEDGTRIAYRENSKFGGPTIEIQYPDGEKVDIHLEERPKTPQPQPRKVPVPAPEPAPAPAPSREPTPVEPPVPSIRVPPLITPDQIPPPEQNPGIWAIIGGILLAGGALLLA</sequence>